<feature type="compositionally biased region" description="Basic and acidic residues" evidence="1">
    <location>
        <begin position="10"/>
        <end position="27"/>
    </location>
</feature>
<comment type="caution">
    <text evidence="3">The sequence shown here is derived from an EMBL/GenBank/DDBJ whole genome shotgun (WGS) entry which is preliminary data.</text>
</comment>
<organism evidence="3 4">
    <name type="scientific">bacterium (Candidatus Ratteibacteria) CG01_land_8_20_14_3_00_40_19</name>
    <dbReference type="NCBI Taxonomy" id="2014290"/>
    <lineage>
        <taxon>Bacteria</taxon>
        <taxon>Candidatus Ratteibacteria</taxon>
    </lineage>
</organism>
<evidence type="ECO:0000256" key="1">
    <source>
        <dbReference type="SAM" id="MobiDB-lite"/>
    </source>
</evidence>
<dbReference type="EMBL" id="PETL01000298">
    <property type="protein sequence ID" value="PIV63648.1"/>
    <property type="molecule type" value="Genomic_DNA"/>
</dbReference>
<reference evidence="4" key="1">
    <citation type="submission" date="2017-09" db="EMBL/GenBank/DDBJ databases">
        <title>Depth-based differentiation of microbial function through sediment-hosted aquifers and enrichment of novel symbionts in the deep terrestrial subsurface.</title>
        <authorList>
            <person name="Probst A.J."/>
            <person name="Ladd B."/>
            <person name="Jarett J.K."/>
            <person name="Geller-Mcgrath D.E."/>
            <person name="Sieber C.M.K."/>
            <person name="Emerson J.B."/>
            <person name="Anantharaman K."/>
            <person name="Thomas B.C."/>
            <person name="Malmstrom R."/>
            <person name="Stieglmeier M."/>
            <person name="Klingl A."/>
            <person name="Woyke T."/>
            <person name="Ryan C.M."/>
            <person name="Banfield J.F."/>
        </authorList>
    </citation>
    <scope>NUCLEOTIDE SEQUENCE [LARGE SCALE GENOMIC DNA]</scope>
</reference>
<evidence type="ECO:0000313" key="3">
    <source>
        <dbReference type="EMBL" id="PIV63648.1"/>
    </source>
</evidence>
<dbReference type="GO" id="GO:0003677">
    <property type="term" value="F:DNA binding"/>
    <property type="evidence" value="ECO:0007669"/>
    <property type="project" value="InterPro"/>
</dbReference>
<dbReference type="AlphaFoldDB" id="A0A2M7E7I1"/>
<name>A0A2M7E7I1_9BACT</name>
<dbReference type="GO" id="GO:0004803">
    <property type="term" value="F:transposase activity"/>
    <property type="evidence" value="ECO:0007669"/>
    <property type="project" value="InterPro"/>
</dbReference>
<dbReference type="Proteomes" id="UP000228886">
    <property type="component" value="Unassembled WGS sequence"/>
</dbReference>
<dbReference type="GO" id="GO:0006313">
    <property type="term" value="P:DNA transposition"/>
    <property type="evidence" value="ECO:0007669"/>
    <property type="project" value="InterPro"/>
</dbReference>
<feature type="domain" description="Transposase IS116/IS110/IS902 C-terminal" evidence="2">
    <location>
        <begin position="4"/>
        <end position="54"/>
    </location>
</feature>
<gene>
    <name evidence="3" type="ORF">COS11_06295</name>
</gene>
<accession>A0A2M7E7I1</accession>
<evidence type="ECO:0000313" key="4">
    <source>
        <dbReference type="Proteomes" id="UP000228886"/>
    </source>
</evidence>
<sequence length="154" mass="17810">MRGYSGIIPKQDESGETSKKGLDITKDGPPRYRRGLYLAADVGRQWDPQLARIYYEQMVHKGNCHTQAVCAVATHLPARIHVILKEDRAYELRDLEGRPISKKDAKALIQREYTVPEEIRQRTRGHKKRRRRKEGYIRSQIRGLVTALQASRFA</sequence>
<feature type="region of interest" description="Disordered" evidence="1">
    <location>
        <begin position="1"/>
        <end position="27"/>
    </location>
</feature>
<dbReference type="InterPro" id="IPR003346">
    <property type="entry name" value="Transposase_20"/>
</dbReference>
<proteinExistence type="predicted"/>
<protein>
    <recommendedName>
        <fullName evidence="2">Transposase IS116/IS110/IS902 C-terminal domain-containing protein</fullName>
    </recommendedName>
</protein>
<evidence type="ECO:0000259" key="2">
    <source>
        <dbReference type="Pfam" id="PF02371"/>
    </source>
</evidence>
<dbReference type="Pfam" id="PF02371">
    <property type="entry name" value="Transposase_20"/>
    <property type="match status" value="1"/>
</dbReference>